<dbReference type="SUPFAM" id="SSF55347">
    <property type="entry name" value="Glyceraldehyde-3-phosphate dehydrogenase-like, C-terminal domain"/>
    <property type="match status" value="1"/>
</dbReference>
<organism evidence="7 8">
    <name type="scientific">Candidatus Faeciplasma pullistercoris</name>
    <dbReference type="NCBI Taxonomy" id="2840800"/>
    <lineage>
        <taxon>Bacteria</taxon>
        <taxon>Bacillati</taxon>
        <taxon>Bacillota</taxon>
        <taxon>Clostridia</taxon>
        <taxon>Eubacteriales</taxon>
        <taxon>Oscillospiraceae</taxon>
        <taxon>Oscillospiraceae incertae sedis</taxon>
        <taxon>Candidatus Faeciplasma</taxon>
    </lineage>
</organism>
<evidence type="ECO:0000313" key="8">
    <source>
        <dbReference type="Proteomes" id="UP000824136"/>
    </source>
</evidence>
<dbReference type="InterPro" id="IPR000534">
    <property type="entry name" value="Semialdehyde_DH_NAD-bd"/>
</dbReference>
<keyword evidence="3" id="KW-0028">Amino-acid biosynthesis</keyword>
<dbReference type="InterPro" id="IPR050085">
    <property type="entry name" value="AGPR"/>
</dbReference>
<dbReference type="EMBL" id="DVLL01000014">
    <property type="protein sequence ID" value="HIT58789.1"/>
    <property type="molecule type" value="Genomic_DNA"/>
</dbReference>
<reference evidence="7" key="2">
    <citation type="journal article" date="2021" name="PeerJ">
        <title>Extensive microbial diversity within the chicken gut microbiome revealed by metagenomics and culture.</title>
        <authorList>
            <person name="Gilroy R."/>
            <person name="Ravi A."/>
            <person name="Getino M."/>
            <person name="Pursley I."/>
            <person name="Horton D.L."/>
            <person name="Alikhan N.F."/>
            <person name="Baker D."/>
            <person name="Gharbi K."/>
            <person name="Hall N."/>
            <person name="Watson M."/>
            <person name="Adriaenssens E.M."/>
            <person name="Foster-Nyarko E."/>
            <person name="Jarju S."/>
            <person name="Secka A."/>
            <person name="Antonio M."/>
            <person name="Oren A."/>
            <person name="Chaudhuri R.R."/>
            <person name="La Ragione R."/>
            <person name="Hildebrand F."/>
            <person name="Pallen M.J."/>
        </authorList>
    </citation>
    <scope>NUCLEOTIDE SEQUENCE</scope>
    <source>
        <strain evidence="7">CHK33-4379</strain>
    </source>
</reference>
<dbReference type="EC" id="1.2.1.38" evidence="7"/>
<evidence type="ECO:0000256" key="4">
    <source>
        <dbReference type="ARBA" id="ARBA00022857"/>
    </source>
</evidence>
<dbReference type="InterPro" id="IPR036291">
    <property type="entry name" value="NAD(P)-bd_dom_sf"/>
</dbReference>
<dbReference type="GO" id="GO:0006526">
    <property type="term" value="P:L-arginine biosynthetic process"/>
    <property type="evidence" value="ECO:0007669"/>
    <property type="project" value="UniProtKB-KW"/>
</dbReference>
<dbReference type="PANTHER" id="PTHR32338">
    <property type="entry name" value="N-ACETYL-GAMMA-GLUTAMYL-PHOSPHATE REDUCTASE, CHLOROPLASTIC-RELATED-RELATED"/>
    <property type="match status" value="1"/>
</dbReference>
<dbReference type="Gene3D" id="3.30.360.10">
    <property type="entry name" value="Dihydrodipicolinate Reductase, domain 2"/>
    <property type="match status" value="1"/>
</dbReference>
<dbReference type="CDD" id="cd17896">
    <property type="entry name" value="AGPR_2_N"/>
    <property type="match status" value="1"/>
</dbReference>
<evidence type="ECO:0000256" key="2">
    <source>
        <dbReference type="ARBA" id="ARBA00022571"/>
    </source>
</evidence>
<dbReference type="Pfam" id="PF22698">
    <property type="entry name" value="Semialdhyde_dhC_1"/>
    <property type="match status" value="1"/>
</dbReference>
<evidence type="ECO:0000313" key="7">
    <source>
        <dbReference type="EMBL" id="HIT58789.1"/>
    </source>
</evidence>
<keyword evidence="1" id="KW-0963">Cytoplasm</keyword>
<dbReference type="Proteomes" id="UP000824136">
    <property type="component" value="Unassembled WGS sequence"/>
</dbReference>
<accession>A0A9D1GTK2</accession>
<dbReference type="InterPro" id="IPR058924">
    <property type="entry name" value="AGPR_dimerisation_dom"/>
</dbReference>
<keyword evidence="4" id="KW-0521">NADP</keyword>
<protein>
    <submittedName>
        <fullName evidence="7">N-acetyl-gamma-glutamyl-phosphate reductase</fullName>
        <ecNumber evidence="7">1.2.1.38</ecNumber>
    </submittedName>
</protein>
<dbReference type="GO" id="GO:0005737">
    <property type="term" value="C:cytoplasm"/>
    <property type="evidence" value="ECO:0007669"/>
    <property type="project" value="InterPro"/>
</dbReference>
<sequence length="310" mass="33914">MTKVFIDGKAGTTGLRIYERLEQRSDLELLTLSEEDRKKPECRKLMLNKADIVFLCLPDDAAIEAVSMIDSPETIVLDTSTAHRTNPEWAYGFPELSDELKSKIMSSKRIAVPGCHASGFIALVYPLIEAGILSSESKLYCHSLTGYSGGGKKMIAQYESETDNALLKAPRQYGLTQNHKHLKEMKAICGLDVYPVFCPIVSNFYSGMEVTVPLFMSDLKKGTSVEDIISVYKNKYTGPVVSYSDSCDEGGMLSAADMSLKDSMIVSVFGNEERVLLTARYDNLGKGASGAAVELLNMITGAKITEGLDI</sequence>
<feature type="domain" description="Semialdehyde dehydrogenase NAD-binding" evidence="6">
    <location>
        <begin position="3"/>
        <end position="104"/>
    </location>
</feature>
<reference evidence="7" key="1">
    <citation type="submission" date="2020-10" db="EMBL/GenBank/DDBJ databases">
        <authorList>
            <person name="Gilroy R."/>
        </authorList>
    </citation>
    <scope>NUCLEOTIDE SEQUENCE</scope>
    <source>
        <strain evidence="7">CHK33-4379</strain>
    </source>
</reference>
<proteinExistence type="predicted"/>
<comment type="caution">
    <text evidence="7">The sequence shown here is derived from an EMBL/GenBank/DDBJ whole genome shotgun (WGS) entry which is preliminary data.</text>
</comment>
<dbReference type="PANTHER" id="PTHR32338:SF10">
    <property type="entry name" value="N-ACETYL-GAMMA-GLUTAMYL-PHOSPHATE REDUCTASE, CHLOROPLASTIC-RELATED"/>
    <property type="match status" value="1"/>
</dbReference>
<keyword evidence="2" id="KW-0055">Arginine biosynthesis</keyword>
<dbReference type="InterPro" id="IPR010136">
    <property type="entry name" value="AGPR_type-2"/>
</dbReference>
<dbReference type="CDD" id="cd23935">
    <property type="entry name" value="AGPR_2_C"/>
    <property type="match status" value="1"/>
</dbReference>
<dbReference type="SUPFAM" id="SSF51735">
    <property type="entry name" value="NAD(P)-binding Rossmann-fold domains"/>
    <property type="match status" value="1"/>
</dbReference>
<gene>
    <name evidence="7" type="primary">argC</name>
    <name evidence="7" type="ORF">IAC39_03640</name>
</gene>
<dbReference type="GO" id="GO:0051287">
    <property type="term" value="F:NAD binding"/>
    <property type="evidence" value="ECO:0007669"/>
    <property type="project" value="InterPro"/>
</dbReference>
<keyword evidence="5 7" id="KW-0560">Oxidoreductase</keyword>
<dbReference type="NCBIfam" id="TIGR01851">
    <property type="entry name" value="argC_other"/>
    <property type="match status" value="1"/>
</dbReference>
<evidence type="ECO:0000256" key="1">
    <source>
        <dbReference type="ARBA" id="ARBA00022490"/>
    </source>
</evidence>
<evidence type="ECO:0000256" key="5">
    <source>
        <dbReference type="ARBA" id="ARBA00023002"/>
    </source>
</evidence>
<dbReference type="GO" id="GO:0003942">
    <property type="term" value="F:N-acetyl-gamma-glutamyl-phosphate reductase activity"/>
    <property type="evidence" value="ECO:0007669"/>
    <property type="project" value="UniProtKB-EC"/>
</dbReference>
<dbReference type="Pfam" id="PF01118">
    <property type="entry name" value="Semialdhyde_dh"/>
    <property type="match status" value="1"/>
</dbReference>
<dbReference type="SMART" id="SM00859">
    <property type="entry name" value="Semialdhyde_dh"/>
    <property type="match status" value="1"/>
</dbReference>
<evidence type="ECO:0000256" key="3">
    <source>
        <dbReference type="ARBA" id="ARBA00022605"/>
    </source>
</evidence>
<evidence type="ECO:0000259" key="6">
    <source>
        <dbReference type="SMART" id="SM00859"/>
    </source>
</evidence>
<name>A0A9D1GTK2_9FIRM</name>
<dbReference type="Gene3D" id="3.40.50.720">
    <property type="entry name" value="NAD(P)-binding Rossmann-like Domain"/>
    <property type="match status" value="1"/>
</dbReference>
<dbReference type="AlphaFoldDB" id="A0A9D1GTK2"/>